<sequence length="300" mass="33892">MRFQVLGTLEIHDGPRRLTPSAPKQRSVLALLLSSANEVVPTEALIEELWEGHPPVSALTTLQTYVYQLRKLLTRNGEEEDGPRLLTKHGAYLLSVDGGMLDAVEFERLIDVARRHLQSDDLEPASATLCAALDLWHGSALADVVAGPRLAIYRTRLEELRVHAVKLRIDTWWRMGRHHETIAELKELAATHPLDEWFHLRLMEGLSRESRRHEALEVYHNLRSILREELGLEPGSEMRELQQTVLALDHAPHAPHASIDRSPEPALAGRNGRRPLHDPVRDPVRDSVRDRSPRKAGCAL</sequence>
<evidence type="ECO:0000313" key="8">
    <source>
        <dbReference type="EMBL" id="GAA2208728.1"/>
    </source>
</evidence>
<dbReference type="InterPro" id="IPR016032">
    <property type="entry name" value="Sig_transdc_resp-reg_C-effctor"/>
</dbReference>
<keyword evidence="3 5" id="KW-0238">DNA-binding</keyword>
<feature type="region of interest" description="Disordered" evidence="6">
    <location>
        <begin position="253"/>
        <end position="300"/>
    </location>
</feature>
<feature type="DNA-binding region" description="OmpR/PhoB-type" evidence="5">
    <location>
        <begin position="1"/>
        <end position="96"/>
    </location>
</feature>
<dbReference type="SMART" id="SM01043">
    <property type="entry name" value="BTAD"/>
    <property type="match status" value="1"/>
</dbReference>
<dbReference type="InterPro" id="IPR051677">
    <property type="entry name" value="AfsR-DnrI-RedD_regulator"/>
</dbReference>
<dbReference type="Pfam" id="PF00486">
    <property type="entry name" value="Trans_reg_C"/>
    <property type="match status" value="1"/>
</dbReference>
<keyword evidence="4" id="KW-0804">Transcription</keyword>
<proteinExistence type="inferred from homology"/>
<organism evidence="8 9">
    <name type="scientific">Nonomuraea monospora</name>
    <dbReference type="NCBI Taxonomy" id="568818"/>
    <lineage>
        <taxon>Bacteria</taxon>
        <taxon>Bacillati</taxon>
        <taxon>Actinomycetota</taxon>
        <taxon>Actinomycetes</taxon>
        <taxon>Streptosporangiales</taxon>
        <taxon>Streptosporangiaceae</taxon>
        <taxon>Nonomuraea</taxon>
    </lineage>
</organism>
<dbReference type="Gene3D" id="1.25.40.10">
    <property type="entry name" value="Tetratricopeptide repeat domain"/>
    <property type="match status" value="1"/>
</dbReference>
<dbReference type="Pfam" id="PF03704">
    <property type="entry name" value="BTAD"/>
    <property type="match status" value="1"/>
</dbReference>
<feature type="compositionally biased region" description="Basic and acidic residues" evidence="6">
    <location>
        <begin position="275"/>
        <end position="293"/>
    </location>
</feature>
<keyword evidence="2" id="KW-0805">Transcription regulation</keyword>
<evidence type="ECO:0000313" key="9">
    <source>
        <dbReference type="Proteomes" id="UP001499843"/>
    </source>
</evidence>
<evidence type="ECO:0000256" key="4">
    <source>
        <dbReference type="ARBA" id="ARBA00023163"/>
    </source>
</evidence>
<evidence type="ECO:0000259" key="7">
    <source>
        <dbReference type="PROSITE" id="PS51755"/>
    </source>
</evidence>
<evidence type="ECO:0000256" key="5">
    <source>
        <dbReference type="PROSITE-ProRule" id="PRU01091"/>
    </source>
</evidence>
<reference evidence="8 9" key="1">
    <citation type="journal article" date="2019" name="Int. J. Syst. Evol. Microbiol.">
        <title>The Global Catalogue of Microorganisms (GCM) 10K type strain sequencing project: providing services to taxonomists for standard genome sequencing and annotation.</title>
        <authorList>
            <consortium name="The Broad Institute Genomics Platform"/>
            <consortium name="The Broad Institute Genome Sequencing Center for Infectious Disease"/>
            <person name="Wu L."/>
            <person name="Ma J."/>
        </authorList>
    </citation>
    <scope>NUCLEOTIDE SEQUENCE [LARGE SCALE GENOMIC DNA]</scope>
    <source>
        <strain evidence="8 9">JCM 16114</strain>
    </source>
</reference>
<evidence type="ECO:0000256" key="2">
    <source>
        <dbReference type="ARBA" id="ARBA00023015"/>
    </source>
</evidence>
<dbReference type="InterPro" id="IPR001867">
    <property type="entry name" value="OmpR/PhoB-type_DNA-bd"/>
</dbReference>
<comment type="caution">
    <text evidence="8">The sequence shown here is derived from an EMBL/GenBank/DDBJ whole genome shotgun (WGS) entry which is preliminary data.</text>
</comment>
<dbReference type="InterPro" id="IPR036388">
    <property type="entry name" value="WH-like_DNA-bd_sf"/>
</dbReference>
<protein>
    <recommendedName>
        <fullName evidence="7">OmpR/PhoB-type domain-containing protein</fullName>
    </recommendedName>
</protein>
<dbReference type="InterPro" id="IPR011990">
    <property type="entry name" value="TPR-like_helical_dom_sf"/>
</dbReference>
<dbReference type="Proteomes" id="UP001499843">
    <property type="component" value="Unassembled WGS sequence"/>
</dbReference>
<accession>A0ABN3CH51</accession>
<name>A0ABN3CH51_9ACTN</name>
<dbReference type="PROSITE" id="PS51755">
    <property type="entry name" value="OMPR_PHOB"/>
    <property type="match status" value="1"/>
</dbReference>
<evidence type="ECO:0000256" key="1">
    <source>
        <dbReference type="ARBA" id="ARBA00005820"/>
    </source>
</evidence>
<dbReference type="InterPro" id="IPR005158">
    <property type="entry name" value="BTAD"/>
</dbReference>
<dbReference type="EMBL" id="BAAAQX010000009">
    <property type="protein sequence ID" value="GAA2208728.1"/>
    <property type="molecule type" value="Genomic_DNA"/>
</dbReference>
<keyword evidence="9" id="KW-1185">Reference proteome</keyword>
<evidence type="ECO:0000256" key="6">
    <source>
        <dbReference type="SAM" id="MobiDB-lite"/>
    </source>
</evidence>
<gene>
    <name evidence="8" type="ORF">GCM10009850_041860</name>
</gene>
<feature type="domain" description="OmpR/PhoB-type" evidence="7">
    <location>
        <begin position="1"/>
        <end position="96"/>
    </location>
</feature>
<dbReference type="SUPFAM" id="SSF46894">
    <property type="entry name" value="C-terminal effector domain of the bipartite response regulators"/>
    <property type="match status" value="1"/>
</dbReference>
<dbReference type="SUPFAM" id="SSF48452">
    <property type="entry name" value="TPR-like"/>
    <property type="match status" value="1"/>
</dbReference>
<dbReference type="SMART" id="SM00862">
    <property type="entry name" value="Trans_reg_C"/>
    <property type="match status" value="1"/>
</dbReference>
<dbReference type="CDD" id="cd15831">
    <property type="entry name" value="BTAD"/>
    <property type="match status" value="1"/>
</dbReference>
<dbReference type="Gene3D" id="1.10.10.10">
    <property type="entry name" value="Winged helix-like DNA-binding domain superfamily/Winged helix DNA-binding domain"/>
    <property type="match status" value="1"/>
</dbReference>
<comment type="similarity">
    <text evidence="1">Belongs to the AfsR/DnrI/RedD regulatory family.</text>
</comment>
<dbReference type="PANTHER" id="PTHR35807:SF1">
    <property type="entry name" value="TRANSCRIPTIONAL REGULATOR REDD"/>
    <property type="match status" value="1"/>
</dbReference>
<evidence type="ECO:0000256" key="3">
    <source>
        <dbReference type="ARBA" id="ARBA00023125"/>
    </source>
</evidence>
<dbReference type="PANTHER" id="PTHR35807">
    <property type="entry name" value="TRANSCRIPTIONAL REGULATOR REDD-RELATED"/>
    <property type="match status" value="1"/>
</dbReference>